<organism evidence="1 2">
    <name type="scientific">Anaerobutyricum hallii</name>
    <dbReference type="NCBI Taxonomy" id="39488"/>
    <lineage>
        <taxon>Bacteria</taxon>
        <taxon>Bacillati</taxon>
        <taxon>Bacillota</taxon>
        <taxon>Clostridia</taxon>
        <taxon>Lachnospirales</taxon>
        <taxon>Lachnospiraceae</taxon>
        <taxon>Anaerobutyricum</taxon>
    </lineage>
</organism>
<evidence type="ECO:0000313" key="2">
    <source>
        <dbReference type="Proteomes" id="UP000217549"/>
    </source>
</evidence>
<reference evidence="2" key="1">
    <citation type="submission" date="2017-09" db="EMBL/GenBank/DDBJ databases">
        <authorList>
            <person name="Shetty A S."/>
        </authorList>
    </citation>
    <scope>NUCLEOTIDE SEQUENCE [LARGE SCALE GENOMIC DNA]</scope>
</reference>
<keyword evidence="2" id="KW-1185">Reference proteome</keyword>
<dbReference type="RefSeq" id="WP_096240891.1">
    <property type="nucleotide sequence ID" value="NZ_LT907978.1"/>
</dbReference>
<name>A0A285PTK1_9FIRM</name>
<dbReference type="InterPro" id="IPR009057">
    <property type="entry name" value="Homeodomain-like_sf"/>
</dbReference>
<dbReference type="EMBL" id="LT907978">
    <property type="protein sequence ID" value="SOB72958.1"/>
    <property type="molecule type" value="Genomic_DNA"/>
</dbReference>
<dbReference type="SUPFAM" id="SSF46689">
    <property type="entry name" value="Homeodomain-like"/>
    <property type="match status" value="1"/>
</dbReference>
<dbReference type="Proteomes" id="UP000217549">
    <property type="component" value="Chromosome I"/>
</dbReference>
<dbReference type="GO" id="GO:0003677">
    <property type="term" value="F:DNA binding"/>
    <property type="evidence" value="ECO:0007669"/>
    <property type="project" value="UniProtKB-KW"/>
</dbReference>
<sequence>MIEKKSCWKQYGKAGQTLEMDRYDKETPDSYRSVYSELFSEFGVEVTRKIHSEYKGRQVSFPKKLYTEQYIDYYVKVNSASKSVSEMAVQLEYTERNIRQRLQKSQKASINVINVNEETGQKIIMKYRPIYNELFIMFGEEITGRIYNLYKGHQISFPKKLYTEKYRDSFLRENIGNKKISELAAELGYTERRINQLLKKYKEEYIKDDLLGK</sequence>
<protein>
    <submittedName>
        <fullName evidence="1">Homeobox domain-like</fullName>
    </submittedName>
</protein>
<dbReference type="AlphaFoldDB" id="A0A285PTK1"/>
<keyword evidence="1" id="KW-0371">Homeobox</keyword>
<proteinExistence type="predicted"/>
<evidence type="ECO:0000313" key="1">
    <source>
        <dbReference type="EMBL" id="SOB72958.1"/>
    </source>
</evidence>
<keyword evidence="1" id="KW-0238">DNA-binding</keyword>
<dbReference type="KEGG" id="ehl:EHLA_2333"/>
<accession>A0A285PTK1</accession>
<gene>
    <name evidence="1" type="ORF">EHLA_2333</name>
</gene>